<feature type="transmembrane region" description="Helical" evidence="9">
    <location>
        <begin position="496"/>
        <end position="516"/>
    </location>
</feature>
<name>A0A9X2XCI2_9HYPH</name>
<feature type="domain" description="CN hydrolase" evidence="10">
    <location>
        <begin position="233"/>
        <end position="481"/>
    </location>
</feature>
<dbReference type="InterPro" id="IPR036526">
    <property type="entry name" value="C-N_Hydrolase_sf"/>
</dbReference>
<comment type="function">
    <text evidence="9">Catalyzes the phospholipid dependent N-acylation of the N-terminal cysteine of apolipoprotein, the last step in lipoprotein maturation.</text>
</comment>
<reference evidence="11" key="1">
    <citation type="submission" date="2022-08" db="EMBL/GenBank/DDBJ databases">
        <title>Chelativorans sichuanense sp. nov., a paraffin oil-degrading bacterium isolated from a mixture of oil-based drill cuttings and paddy soil.</title>
        <authorList>
            <person name="Yu J."/>
            <person name="Liu H."/>
            <person name="Chen Q."/>
        </authorList>
    </citation>
    <scope>NUCLEOTIDE SEQUENCE</scope>
    <source>
        <strain evidence="11">SCAU 2101</strain>
    </source>
</reference>
<accession>A0A9X2XCI2</accession>
<comment type="subcellular location">
    <subcellularLocation>
        <location evidence="1 9">Cell membrane</location>
        <topology evidence="1 9">Multi-pass membrane protein</topology>
    </subcellularLocation>
</comment>
<gene>
    <name evidence="9 11" type="primary">lnt</name>
    <name evidence="11" type="ORF">NYR54_17160</name>
</gene>
<feature type="transmembrane region" description="Helical" evidence="9">
    <location>
        <begin position="98"/>
        <end position="121"/>
    </location>
</feature>
<dbReference type="GO" id="GO:0005886">
    <property type="term" value="C:plasma membrane"/>
    <property type="evidence" value="ECO:0007669"/>
    <property type="project" value="UniProtKB-SubCell"/>
</dbReference>
<evidence type="ECO:0000256" key="4">
    <source>
        <dbReference type="ARBA" id="ARBA00022679"/>
    </source>
</evidence>
<dbReference type="PANTHER" id="PTHR38686:SF1">
    <property type="entry name" value="APOLIPOPROTEIN N-ACYLTRANSFERASE"/>
    <property type="match status" value="1"/>
</dbReference>
<dbReference type="Pfam" id="PF20154">
    <property type="entry name" value="LNT_N"/>
    <property type="match status" value="1"/>
</dbReference>
<feature type="transmembrane region" description="Helical" evidence="9">
    <location>
        <begin position="34"/>
        <end position="52"/>
    </location>
</feature>
<keyword evidence="3 9" id="KW-1003">Cell membrane</keyword>
<protein>
    <recommendedName>
        <fullName evidence="9">Apolipoprotein N-acyltransferase</fullName>
        <shortName evidence="9">ALP N-acyltransferase</shortName>
        <ecNumber evidence="9">2.3.1.269</ecNumber>
    </recommendedName>
</protein>
<evidence type="ECO:0000256" key="1">
    <source>
        <dbReference type="ARBA" id="ARBA00004651"/>
    </source>
</evidence>
<dbReference type="InterPro" id="IPR003010">
    <property type="entry name" value="C-N_Hydrolase"/>
</dbReference>
<organism evidence="11 12">
    <name type="scientific">Chelativorans petroleitrophicus</name>
    <dbReference type="NCBI Taxonomy" id="2975484"/>
    <lineage>
        <taxon>Bacteria</taxon>
        <taxon>Pseudomonadati</taxon>
        <taxon>Pseudomonadota</taxon>
        <taxon>Alphaproteobacteria</taxon>
        <taxon>Hyphomicrobiales</taxon>
        <taxon>Phyllobacteriaceae</taxon>
        <taxon>Chelativorans</taxon>
    </lineage>
</organism>
<comment type="catalytic activity">
    <reaction evidence="9">
        <text>N-terminal S-1,2-diacyl-sn-glyceryl-L-cysteinyl-[lipoprotein] + a glycerophospholipid = N-acyl-S-1,2-diacyl-sn-glyceryl-L-cysteinyl-[lipoprotein] + a 2-acyl-sn-glycero-3-phospholipid + H(+)</text>
        <dbReference type="Rhea" id="RHEA:48228"/>
        <dbReference type="Rhea" id="RHEA-COMP:14681"/>
        <dbReference type="Rhea" id="RHEA-COMP:14684"/>
        <dbReference type="ChEBI" id="CHEBI:15378"/>
        <dbReference type="ChEBI" id="CHEBI:136912"/>
        <dbReference type="ChEBI" id="CHEBI:140656"/>
        <dbReference type="ChEBI" id="CHEBI:140657"/>
        <dbReference type="ChEBI" id="CHEBI:140660"/>
        <dbReference type="EC" id="2.3.1.269"/>
    </reaction>
</comment>
<dbReference type="Proteomes" id="UP001149009">
    <property type="component" value="Unassembled WGS sequence"/>
</dbReference>
<keyword evidence="8 9" id="KW-0012">Acyltransferase</keyword>
<keyword evidence="7 9" id="KW-0472">Membrane</keyword>
<dbReference type="InterPro" id="IPR045378">
    <property type="entry name" value="LNT_N"/>
</dbReference>
<evidence type="ECO:0000256" key="2">
    <source>
        <dbReference type="ARBA" id="ARBA00010065"/>
    </source>
</evidence>
<keyword evidence="5 9" id="KW-0812">Transmembrane</keyword>
<proteinExistence type="inferred from homology"/>
<evidence type="ECO:0000256" key="9">
    <source>
        <dbReference type="HAMAP-Rule" id="MF_01148"/>
    </source>
</evidence>
<evidence type="ECO:0000256" key="5">
    <source>
        <dbReference type="ARBA" id="ARBA00022692"/>
    </source>
</evidence>
<sequence length="521" mass="55288">MERLAGRVFLLWSWPRRLAACAAGAITVLALPPFDFPAAGFFSFPILVWLLDGTPAAGAAWRRFLPAFSAGWWFGFGYFLAGMWWVGAPFLRDLGLAWALPLAVLGLPACLALFYGLATLIARLLWSDGIGRIAALAFGFGIAEWLRGALPWGLAWNAIGLAAMPVPLLMQGAHVLGVAGMSAAAIFVYSTPALLATRLHARAGLTLAAILIAAQLGYGYAHLSMNPETDRVLRVRLVQPVPEAGGDFDETLKTYLELTASPVADGQASPELILWPELSVPFVLAERPDLLDAIVRGLRDDELLIAGTVRQESGPEAGMRRLYNAVVAISKTDGIIDGADKVNIALFVDHLPFEGIFPGAGPDSPLTKTSYSPGSARRLLSVSENIGALPLIGTEAAIPGIAEPHAQRVDLILNPANYSAFAGLPVSYQHLRQAQLRAVEAGLPLLLAMPHGPTAVIDARGRVIDALAASRRGIIDVAVPLTENGMLPGGSSTLRGLVFSAMLGMVALFLIIRVGIPESRD</sequence>
<dbReference type="InterPro" id="IPR004563">
    <property type="entry name" value="Apolipo_AcylTrfase"/>
</dbReference>
<evidence type="ECO:0000313" key="11">
    <source>
        <dbReference type="EMBL" id="MCT8991995.1"/>
    </source>
</evidence>
<comment type="pathway">
    <text evidence="9">Protein modification; lipoprotein biosynthesis (N-acyl transfer).</text>
</comment>
<dbReference type="HAMAP" id="MF_01148">
    <property type="entry name" value="Lnt"/>
    <property type="match status" value="1"/>
</dbReference>
<evidence type="ECO:0000256" key="7">
    <source>
        <dbReference type="ARBA" id="ARBA00023136"/>
    </source>
</evidence>
<dbReference type="RefSeq" id="WP_261516947.1">
    <property type="nucleotide sequence ID" value="NZ_JAODNV010000022.1"/>
</dbReference>
<dbReference type="PANTHER" id="PTHR38686">
    <property type="entry name" value="APOLIPOPROTEIN N-ACYLTRANSFERASE"/>
    <property type="match status" value="1"/>
</dbReference>
<feature type="transmembrane region" description="Helical" evidence="9">
    <location>
        <begin position="168"/>
        <end position="189"/>
    </location>
</feature>
<dbReference type="GO" id="GO:0016410">
    <property type="term" value="F:N-acyltransferase activity"/>
    <property type="evidence" value="ECO:0007669"/>
    <property type="project" value="UniProtKB-UniRule"/>
</dbReference>
<dbReference type="GO" id="GO:0042158">
    <property type="term" value="P:lipoprotein biosynthetic process"/>
    <property type="evidence" value="ECO:0007669"/>
    <property type="project" value="UniProtKB-UniRule"/>
</dbReference>
<dbReference type="NCBIfam" id="TIGR00546">
    <property type="entry name" value="lnt"/>
    <property type="match status" value="1"/>
</dbReference>
<comment type="caution">
    <text evidence="11">The sequence shown here is derived from an EMBL/GenBank/DDBJ whole genome shotgun (WGS) entry which is preliminary data.</text>
</comment>
<feature type="transmembrane region" description="Helical" evidence="9">
    <location>
        <begin position="201"/>
        <end position="221"/>
    </location>
</feature>
<keyword evidence="6 9" id="KW-1133">Transmembrane helix</keyword>
<dbReference type="PROSITE" id="PS50263">
    <property type="entry name" value="CN_HYDROLASE"/>
    <property type="match status" value="1"/>
</dbReference>
<dbReference type="EMBL" id="JAODNV010000022">
    <property type="protein sequence ID" value="MCT8991995.1"/>
    <property type="molecule type" value="Genomic_DNA"/>
</dbReference>
<evidence type="ECO:0000313" key="12">
    <source>
        <dbReference type="Proteomes" id="UP001149009"/>
    </source>
</evidence>
<dbReference type="AlphaFoldDB" id="A0A9X2XCI2"/>
<feature type="transmembrane region" description="Helical" evidence="9">
    <location>
        <begin position="133"/>
        <end position="156"/>
    </location>
</feature>
<dbReference type="SUPFAM" id="SSF56317">
    <property type="entry name" value="Carbon-nitrogen hydrolase"/>
    <property type="match status" value="1"/>
</dbReference>
<dbReference type="Pfam" id="PF00795">
    <property type="entry name" value="CN_hydrolase"/>
    <property type="match status" value="1"/>
</dbReference>
<evidence type="ECO:0000256" key="8">
    <source>
        <dbReference type="ARBA" id="ARBA00023315"/>
    </source>
</evidence>
<evidence type="ECO:0000256" key="3">
    <source>
        <dbReference type="ARBA" id="ARBA00022475"/>
    </source>
</evidence>
<dbReference type="Gene3D" id="3.60.110.10">
    <property type="entry name" value="Carbon-nitrogen hydrolase"/>
    <property type="match status" value="1"/>
</dbReference>
<keyword evidence="12" id="KW-1185">Reference proteome</keyword>
<evidence type="ECO:0000259" key="10">
    <source>
        <dbReference type="PROSITE" id="PS50263"/>
    </source>
</evidence>
<keyword evidence="4 9" id="KW-0808">Transferase</keyword>
<comment type="similarity">
    <text evidence="2 9">Belongs to the CN hydrolase family. Apolipoprotein N-acyltransferase subfamily.</text>
</comment>
<feature type="transmembrane region" description="Helical" evidence="9">
    <location>
        <begin position="64"/>
        <end position="86"/>
    </location>
</feature>
<evidence type="ECO:0000256" key="6">
    <source>
        <dbReference type="ARBA" id="ARBA00022989"/>
    </source>
</evidence>
<dbReference type="EC" id="2.3.1.269" evidence="9"/>